<proteinExistence type="predicted"/>
<protein>
    <submittedName>
        <fullName evidence="1">Uncharacterized protein</fullName>
    </submittedName>
</protein>
<evidence type="ECO:0000313" key="2">
    <source>
        <dbReference type="Proteomes" id="UP001239111"/>
    </source>
</evidence>
<organism evidence="1 2">
    <name type="scientific">Eretmocerus hayati</name>
    <dbReference type="NCBI Taxonomy" id="131215"/>
    <lineage>
        <taxon>Eukaryota</taxon>
        <taxon>Metazoa</taxon>
        <taxon>Ecdysozoa</taxon>
        <taxon>Arthropoda</taxon>
        <taxon>Hexapoda</taxon>
        <taxon>Insecta</taxon>
        <taxon>Pterygota</taxon>
        <taxon>Neoptera</taxon>
        <taxon>Endopterygota</taxon>
        <taxon>Hymenoptera</taxon>
        <taxon>Apocrita</taxon>
        <taxon>Proctotrupomorpha</taxon>
        <taxon>Chalcidoidea</taxon>
        <taxon>Aphelinidae</taxon>
        <taxon>Aphelininae</taxon>
        <taxon>Eretmocerus</taxon>
    </lineage>
</organism>
<dbReference type="Proteomes" id="UP001239111">
    <property type="component" value="Chromosome 2"/>
</dbReference>
<gene>
    <name evidence="1" type="ORF">QAD02_015970</name>
</gene>
<name>A0ACC2P9R4_9HYME</name>
<keyword evidence="2" id="KW-1185">Reference proteome</keyword>
<evidence type="ECO:0000313" key="1">
    <source>
        <dbReference type="EMBL" id="KAJ8680183.1"/>
    </source>
</evidence>
<comment type="caution">
    <text evidence="1">The sequence shown here is derived from an EMBL/GenBank/DDBJ whole genome shotgun (WGS) entry which is preliminary data.</text>
</comment>
<dbReference type="EMBL" id="CM056742">
    <property type="protein sequence ID" value="KAJ8680183.1"/>
    <property type="molecule type" value="Genomic_DNA"/>
</dbReference>
<reference evidence="1" key="1">
    <citation type="submission" date="2023-04" db="EMBL/GenBank/DDBJ databases">
        <title>A chromosome-level genome assembly of the parasitoid wasp Eretmocerus hayati.</title>
        <authorList>
            <person name="Zhong Y."/>
            <person name="Liu S."/>
            <person name="Liu Y."/>
        </authorList>
    </citation>
    <scope>NUCLEOTIDE SEQUENCE</scope>
    <source>
        <strain evidence="1">ZJU_SS_LIU_2023</strain>
    </source>
</reference>
<sequence length="1141" mass="132849">MTKGTFNCSGKVNIHDWQLNPNSLFLQKEVHNVLEPERVVTNLVFEIFGSKQPGINILLNLKHFVCCMEANLKILMRHEKSSVLGKQPILTKEIDYFSIRETVCQYLLFLRDYLQSVSKESFSLKDISEEVDEEFFNTIRTIQRFLRRIYQIPDSLFCYATSNTGNKCSQPGYHLYHLHLDLRWLTITLMYKYDKSLSYLGSSNSVNHVQDIIQTTTDDLIYIAVKIFSLIPVPELRAKTPYSCTCVRELWIMLQMFVDKLCMKGEMKPFWTYVNITLGQLVLGRSTGESNVQQRKNNTHHCKNPELFCLWLIYHLTMLYGYNENGERFCNPSSRSISTNREQVETILKAYVIKGGKDGDREELDEELRVMIPLLHDLICNWWEPQVKIITLLWDCFHRRLDSPFLVQSRGPWSLSSEKKSPMEILNQVKDRIQNSTEIGFESSFGLFLRLLGTFLQNNYNGADSKFWNQIKGRIFSRFSQNKIIEFSESGLFNFINLFFTMAVTADTINVSSAVLNLLPKSHEFEWNDSSGGKRYSLIWRAKLAVLLLYKEQRLSYREVADDFTETANKICCRKDEFASTMMTWFIDVFRLIMMHSDDFNCEEHTFIGGWIDRYLKECPLNRTNVLTTSLLEIFDKCSQLRDQNSSGSALMLEALWCHVASRIRQMMITFDVGSEFYENSTKLAVLFTCEACRNPHLSGKYKHTPASLFQHFSTSTFIKDIRISRFFLVSILKNDEAVTSLKKDVPNFNVICIQLWVRYSILNKGITEDMDFLKSYITSLPEFQDVVNPDSEIHEFLQSHEPILYFLACMSRRRRLMKVEQITSFDNACRQYFHNMDRWICSLINEDNRDSELSLWTYQCVGTMILCCSPILYVKNQPCNLLRALIHRIALPTDQSGQTYLLNPAQKIFSMIILGFENLNYKSEITLQTLIRELFERFLPILVRVDARNEDSFKVVDTMSKCFLEGNISFTCWLLDFLRSNFIVTPKENATHKHCHLAMLLLRNLIRLGTNCSSDFTDSIISICTTSIVNCYIRVHDHHPHRRQTIDYFKDISTSKSYKENCMTRKKLNEAVWNALNKSILTHSRAIFEFFTSVSGINLEVVKGLYPNIEKVVLESERVGRPNSSIMRLSLEKLKKKAGI</sequence>
<accession>A0ACC2P9R4</accession>